<evidence type="ECO:0000256" key="3">
    <source>
        <dbReference type="ARBA" id="ARBA00023029"/>
    </source>
</evidence>
<dbReference type="PANTHER" id="PTHR43493:SF1">
    <property type="entry name" value="DNA TOPOISOMERASE 4 SUBUNIT A"/>
    <property type="match status" value="1"/>
</dbReference>
<dbReference type="InterPro" id="IPR006691">
    <property type="entry name" value="GyrA/parC_rep"/>
</dbReference>
<feature type="site" description="Transition state stabilizer" evidence="7">
    <location>
        <position position="209"/>
    </location>
</feature>
<dbReference type="GO" id="GO:0003918">
    <property type="term" value="F:DNA topoisomerase type II (double strand cut, ATP-hydrolyzing) activity"/>
    <property type="evidence" value="ECO:0007669"/>
    <property type="project" value="UniProtKB-UniRule"/>
</dbReference>
<feature type="region of interest" description="Disordered" evidence="9">
    <location>
        <begin position="1"/>
        <end position="94"/>
    </location>
</feature>
<dbReference type="GO" id="GO:0005737">
    <property type="term" value="C:cytoplasm"/>
    <property type="evidence" value="ECO:0007669"/>
    <property type="project" value="TreeGrafter"/>
</dbReference>
<proteinExistence type="inferred from homology"/>
<dbReference type="InterPro" id="IPR013760">
    <property type="entry name" value="Topo_IIA-like_dom_sf"/>
</dbReference>
<evidence type="ECO:0000256" key="8">
    <source>
        <dbReference type="PROSITE-ProRule" id="PRU01384"/>
    </source>
</evidence>
<feature type="domain" description="Topo IIA-type catalytic" evidence="10">
    <location>
        <begin position="122"/>
        <end position="617"/>
    </location>
</feature>
<dbReference type="InterPro" id="IPR035516">
    <property type="entry name" value="Gyrase/topoIV_suA_C"/>
</dbReference>
<comment type="function">
    <text evidence="7">Topoisomerase IV is essential for chromosome segregation. It relaxes supercoiled DNA. Performs the decatenation events required during the replication of a circular DNA molecule.</text>
</comment>
<dbReference type="AlphaFoldDB" id="A0A239B2D5"/>
<dbReference type="SUPFAM" id="SSF56719">
    <property type="entry name" value="Type II DNA topoisomerase"/>
    <property type="match status" value="1"/>
</dbReference>
<dbReference type="Gene3D" id="3.90.199.10">
    <property type="entry name" value="Topoisomerase II, domain 5"/>
    <property type="match status" value="1"/>
</dbReference>
<dbReference type="GO" id="GO:0007059">
    <property type="term" value="P:chromosome segregation"/>
    <property type="evidence" value="ECO:0007669"/>
    <property type="project" value="UniProtKB-UniRule"/>
</dbReference>
<dbReference type="InterPro" id="IPR050220">
    <property type="entry name" value="Type_II_DNA_Topoisomerases"/>
</dbReference>
<dbReference type="Proteomes" id="UP000198305">
    <property type="component" value="Unassembled WGS sequence"/>
</dbReference>
<dbReference type="Gene3D" id="2.120.10.90">
    <property type="entry name" value="DNA gyrase/topoisomerase IV, subunit A, C-terminal"/>
    <property type="match status" value="1"/>
</dbReference>
<dbReference type="InterPro" id="IPR013758">
    <property type="entry name" value="Topo_IIA_A/C_ab"/>
</dbReference>
<protein>
    <recommendedName>
        <fullName evidence="7">DNA topoisomerase 4 subunit A</fullName>
        <ecNumber evidence="7">5.6.2.2</ecNumber>
    </recommendedName>
    <alternativeName>
        <fullName evidence="7">Topoisomerase IV subunit A</fullName>
    </alternativeName>
</protein>
<dbReference type="Gene3D" id="1.10.268.10">
    <property type="entry name" value="Topoisomerase, domain 3"/>
    <property type="match status" value="1"/>
</dbReference>
<dbReference type="PROSITE" id="PS52040">
    <property type="entry name" value="TOPO_IIA"/>
    <property type="match status" value="1"/>
</dbReference>
<dbReference type="EC" id="5.6.2.2" evidence="7"/>
<dbReference type="InterPro" id="IPR002205">
    <property type="entry name" value="Topo_IIA_dom_A"/>
</dbReference>
<reference evidence="12" key="1">
    <citation type="submission" date="2017-06" db="EMBL/GenBank/DDBJ databases">
        <authorList>
            <person name="Varghese N."/>
            <person name="Submissions S."/>
        </authorList>
    </citation>
    <scope>NUCLEOTIDE SEQUENCE [LARGE SCALE GENOMIC DNA]</scope>
    <source>
        <strain evidence="12">Ca-68</strain>
    </source>
</reference>
<dbReference type="GO" id="GO:0006265">
    <property type="term" value="P:DNA topological change"/>
    <property type="evidence" value="ECO:0007669"/>
    <property type="project" value="UniProtKB-UniRule"/>
</dbReference>
<keyword evidence="5 7" id="KW-0472">Membrane</keyword>
<keyword evidence="6 7" id="KW-0413">Isomerase</keyword>
<dbReference type="NCBIfam" id="NF004044">
    <property type="entry name" value="PRK05561.1"/>
    <property type="match status" value="1"/>
</dbReference>
<feature type="active site" description="O-(5'-phospho-DNA)-tyrosine intermediate" evidence="7 8">
    <location>
        <position position="210"/>
    </location>
</feature>
<dbReference type="PANTHER" id="PTHR43493">
    <property type="entry name" value="DNA GYRASE/TOPOISOMERASE SUBUNIT A"/>
    <property type="match status" value="1"/>
</dbReference>
<keyword evidence="4 7" id="KW-0238">DNA-binding</keyword>
<keyword evidence="3 7" id="KW-0799">Topoisomerase</keyword>
<evidence type="ECO:0000313" key="11">
    <source>
        <dbReference type="EMBL" id="SNS01404.1"/>
    </source>
</evidence>
<dbReference type="NCBIfam" id="TIGR01062">
    <property type="entry name" value="parC_Gneg"/>
    <property type="match status" value="1"/>
</dbReference>
<evidence type="ECO:0000256" key="2">
    <source>
        <dbReference type="ARBA" id="ARBA00022475"/>
    </source>
</evidence>
<dbReference type="GO" id="GO:0003677">
    <property type="term" value="F:DNA binding"/>
    <property type="evidence" value="ECO:0007669"/>
    <property type="project" value="UniProtKB-UniRule"/>
</dbReference>
<evidence type="ECO:0000256" key="7">
    <source>
        <dbReference type="HAMAP-Rule" id="MF_00936"/>
    </source>
</evidence>
<dbReference type="InterPro" id="IPR013757">
    <property type="entry name" value="Topo_IIA_A_a_sf"/>
</dbReference>
<evidence type="ECO:0000256" key="6">
    <source>
        <dbReference type="ARBA" id="ARBA00023235"/>
    </source>
</evidence>
<evidence type="ECO:0000313" key="12">
    <source>
        <dbReference type="Proteomes" id="UP000198305"/>
    </source>
</evidence>
<name>A0A239B2D5_9PROT</name>
<dbReference type="GO" id="GO:0019897">
    <property type="term" value="C:extrinsic component of plasma membrane"/>
    <property type="evidence" value="ECO:0007669"/>
    <property type="project" value="UniProtKB-UniRule"/>
</dbReference>
<comment type="subunit">
    <text evidence="7">Heterotetramer composed of ParC and ParE.</text>
</comment>
<dbReference type="InterPro" id="IPR005742">
    <property type="entry name" value="TopoIV_A_Gneg"/>
</dbReference>
<accession>A0A239B2D5</accession>
<comment type="catalytic activity">
    <reaction evidence="1 7 8">
        <text>ATP-dependent breakage, passage and rejoining of double-stranded DNA.</text>
        <dbReference type="EC" id="5.6.2.2"/>
    </reaction>
</comment>
<dbReference type="GO" id="GO:0009330">
    <property type="term" value="C:DNA topoisomerase type II (double strand cut, ATP-hydrolyzing) complex"/>
    <property type="evidence" value="ECO:0007669"/>
    <property type="project" value="TreeGrafter"/>
</dbReference>
<evidence type="ECO:0000259" key="10">
    <source>
        <dbReference type="PROSITE" id="PS52040"/>
    </source>
</evidence>
<dbReference type="Gene3D" id="3.30.1360.40">
    <property type="match status" value="1"/>
</dbReference>
<evidence type="ECO:0000256" key="9">
    <source>
        <dbReference type="SAM" id="MobiDB-lite"/>
    </source>
</evidence>
<keyword evidence="12" id="KW-1185">Reference proteome</keyword>
<dbReference type="HAMAP" id="MF_00936">
    <property type="entry name" value="ParC_type1"/>
    <property type="match status" value="1"/>
</dbReference>
<dbReference type="EMBL" id="FZOA01000011">
    <property type="protein sequence ID" value="SNS01404.1"/>
    <property type="molecule type" value="Genomic_DNA"/>
</dbReference>
<keyword evidence="2 7" id="KW-1003">Cell membrane</keyword>
<gene>
    <name evidence="7" type="primary">parC</name>
    <name evidence="11" type="ORF">SAMN05192560_2228</name>
</gene>
<dbReference type="GO" id="GO:0005694">
    <property type="term" value="C:chromosome"/>
    <property type="evidence" value="ECO:0007669"/>
    <property type="project" value="InterPro"/>
</dbReference>
<organism evidence="11 12">
    <name type="scientific">Methylobacillus rhizosphaerae</name>
    <dbReference type="NCBI Taxonomy" id="551994"/>
    <lineage>
        <taxon>Bacteria</taxon>
        <taxon>Pseudomonadati</taxon>
        <taxon>Pseudomonadota</taxon>
        <taxon>Betaproteobacteria</taxon>
        <taxon>Nitrosomonadales</taxon>
        <taxon>Methylophilaceae</taxon>
        <taxon>Methylobacillus</taxon>
    </lineage>
</organism>
<dbReference type="SMART" id="SM00434">
    <property type="entry name" value="TOP4c"/>
    <property type="match status" value="1"/>
</dbReference>
<dbReference type="GO" id="GO:0005524">
    <property type="term" value="F:ATP binding"/>
    <property type="evidence" value="ECO:0007669"/>
    <property type="project" value="InterPro"/>
</dbReference>
<dbReference type="RefSeq" id="WP_089376288.1">
    <property type="nucleotide sequence ID" value="NZ_FZOA01000011.1"/>
</dbReference>
<sequence length="849" mass="93811">MSVSGRKKGLTSSNDSGDLFAELAEPNEANSPVESNEEEGALAAQDPVVHAPDIDLLDEAEADRQASDEVMDGGDAVPPNIPIEELMGFGRDGDGGETARLGPYAEAQYLVYAMSVVKGRAIPNVQDGQKPVQRRILYAMRQLGLTHTTKPVKSARVVGDVIGKYHPHGDTAAYEAAVRLAQEFSLRYPLIDGQGNFGSRDGDTAAAMRYTEMRLTPISELLLSEIDMGTVDFNKNYDGSFEEPALLPARLPFLLMNGYMGIAVGISGDAPPHNLREVSEAAILVIKDIGKLNGLEPTPEQTEKLFNSIMEVVPGPDFPEGAQVLSSRADILQAYRTGRGNLRARCRWEVEQLARGQYRIIITELPYQLSPLSVMSKIEEITNPKIGKNKKALTQEQITRKQALQSMLDVYRNESGSTVRIVLEPKSSKVDPDALMNFLLMYTDLEKSFPINLNTLGLDGAPRQKGIVAILREWAEFRFTTVTRRSQFSLDKINARIHILEGRMIAFLHIEEVIRVIRESDEPKASLIEAFKLSEIQAEDILEIRLRQLARLEGFKIENEINQLREEAAGLMELLGSDSAMRNRIIKEIRDDIKKYGDDRRTLIEPVERVRLDTNAMVSDEPVTIILSRQGWIRSRQGHDVDVANLTWKPADSQLVVLQTRTVNQIILLDTNGRAYSFPASLVPGGKGDGVPVTSLVDLRDGAKIAHVLSGDLEASYLFSGENGFGFMAKLSGLVARGKAGKTFMTIEAKEKILEPVPVPLEIGDHHVVAKSSQGKMLIFRLDEMRRLNAGGKGVTIMDIPEGDVIAEIGIYPSPLAVPVVSKRGKVSILKDERLHKYIFRRARKGNPI</sequence>
<dbReference type="CDD" id="cd00187">
    <property type="entry name" value="TOP4c"/>
    <property type="match status" value="1"/>
</dbReference>
<dbReference type="Pfam" id="PF03989">
    <property type="entry name" value="DNA_gyraseA_C"/>
    <property type="match status" value="2"/>
</dbReference>
<evidence type="ECO:0000256" key="5">
    <source>
        <dbReference type="ARBA" id="ARBA00023136"/>
    </source>
</evidence>
<dbReference type="Pfam" id="PF00521">
    <property type="entry name" value="DNA_topoisoIV"/>
    <property type="match status" value="1"/>
</dbReference>
<feature type="site" description="Interaction with DNA" evidence="7">
    <location>
        <position position="168"/>
    </location>
</feature>
<feature type="site" description="Interaction with DNA" evidence="7">
    <location>
        <position position="130"/>
    </location>
</feature>
<dbReference type="FunFam" id="1.10.268.10:FF:000001">
    <property type="entry name" value="DNA gyrase subunit A"/>
    <property type="match status" value="1"/>
</dbReference>
<dbReference type="OrthoDB" id="9806486at2"/>
<dbReference type="SUPFAM" id="SSF101904">
    <property type="entry name" value="GyrA/ParC C-terminal domain-like"/>
    <property type="match status" value="1"/>
</dbReference>
<feature type="site" description="Interaction with DNA" evidence="7">
    <location>
        <position position="166"/>
    </location>
</feature>
<comment type="subcellular location">
    <subcellularLocation>
        <location evidence="7">Cell membrane</location>
        <topology evidence="7">Peripheral membrane protein</topology>
    </subcellularLocation>
</comment>
<evidence type="ECO:0000256" key="4">
    <source>
        <dbReference type="ARBA" id="ARBA00023125"/>
    </source>
</evidence>
<evidence type="ECO:0000256" key="1">
    <source>
        <dbReference type="ARBA" id="ARBA00000185"/>
    </source>
</evidence>
<comment type="similarity">
    <text evidence="7">Belongs to the type II topoisomerase GyrA/ParC subunit family. ParC type 1 subfamily.</text>
</comment>